<gene>
    <name evidence="2" type="ORF">Fot_34563</name>
</gene>
<evidence type="ECO:0000256" key="1">
    <source>
        <dbReference type="SAM" id="MobiDB-lite"/>
    </source>
</evidence>
<dbReference type="Proteomes" id="UP001604277">
    <property type="component" value="Unassembled WGS sequence"/>
</dbReference>
<proteinExistence type="predicted"/>
<feature type="compositionally biased region" description="Basic and acidic residues" evidence="1">
    <location>
        <begin position="34"/>
        <end position="51"/>
    </location>
</feature>
<dbReference type="EMBL" id="JBFOLJ010000010">
    <property type="protein sequence ID" value="KAL2500715.1"/>
    <property type="molecule type" value="Genomic_DNA"/>
</dbReference>
<feature type="region of interest" description="Disordered" evidence="1">
    <location>
        <begin position="231"/>
        <end position="262"/>
    </location>
</feature>
<keyword evidence="3" id="KW-1185">Reference proteome</keyword>
<evidence type="ECO:0000313" key="2">
    <source>
        <dbReference type="EMBL" id="KAL2500715.1"/>
    </source>
</evidence>
<evidence type="ECO:0000313" key="3">
    <source>
        <dbReference type="Proteomes" id="UP001604277"/>
    </source>
</evidence>
<feature type="compositionally biased region" description="Low complexity" evidence="1">
    <location>
        <begin position="241"/>
        <end position="253"/>
    </location>
</feature>
<organism evidence="2 3">
    <name type="scientific">Forsythia ovata</name>
    <dbReference type="NCBI Taxonomy" id="205694"/>
    <lineage>
        <taxon>Eukaryota</taxon>
        <taxon>Viridiplantae</taxon>
        <taxon>Streptophyta</taxon>
        <taxon>Embryophyta</taxon>
        <taxon>Tracheophyta</taxon>
        <taxon>Spermatophyta</taxon>
        <taxon>Magnoliopsida</taxon>
        <taxon>eudicotyledons</taxon>
        <taxon>Gunneridae</taxon>
        <taxon>Pentapetalae</taxon>
        <taxon>asterids</taxon>
        <taxon>lamiids</taxon>
        <taxon>Lamiales</taxon>
        <taxon>Oleaceae</taxon>
        <taxon>Forsythieae</taxon>
        <taxon>Forsythia</taxon>
    </lineage>
</organism>
<dbReference type="AlphaFoldDB" id="A0ABD1SJD0"/>
<feature type="region of interest" description="Disordered" evidence="1">
    <location>
        <begin position="1"/>
        <end position="73"/>
    </location>
</feature>
<protein>
    <submittedName>
        <fullName evidence="2">Nuclear pore complex protein</fullName>
    </submittedName>
</protein>
<accession>A0ABD1SJD0</accession>
<name>A0ABD1SJD0_9LAMI</name>
<sequence>MVKPNLSKGFLPSTEKKLEPGETSSGSKYLPGEPVKHLDRNKPTPKEKAAELNRATAWRGTPDEASDTVPKGNISSLQFGELGSHKNTDFVSQKIPKEFNNDRSSASFPVQFQGKGGDEVNEAANENAKASTTGVPYRSVIPGAREGPTFGLKKSFDPQVKDLQENSFITTSNGQKETTNPIGLVPSKDQSVLLHGNKPFLPSIYINRANPRAVSSDHGLGFTFPVSASSGVLSEPPTPSIMPSSSTSAPSQPKDVTGVPLYSFGTDKSTPRLIFSFPSTSSTSTPDAY</sequence>
<reference evidence="3" key="1">
    <citation type="submission" date="2024-07" db="EMBL/GenBank/DDBJ databases">
        <title>Two chromosome-level genome assemblies of Korean endemic species Abeliophyllum distichum and Forsythia ovata (Oleaceae).</title>
        <authorList>
            <person name="Jang H."/>
        </authorList>
    </citation>
    <scope>NUCLEOTIDE SEQUENCE [LARGE SCALE GENOMIC DNA]</scope>
</reference>
<comment type="caution">
    <text evidence="2">The sequence shown here is derived from an EMBL/GenBank/DDBJ whole genome shotgun (WGS) entry which is preliminary data.</text>
</comment>